<dbReference type="NCBIfam" id="TIGR03655">
    <property type="entry name" value="anti_R_Lar"/>
    <property type="match status" value="1"/>
</dbReference>
<evidence type="ECO:0000313" key="1">
    <source>
        <dbReference type="EMBL" id="PHM21887.1"/>
    </source>
</evidence>
<organism evidence="1 3">
    <name type="scientific">Xenorhabdus ehlersii</name>
    <dbReference type="NCBI Taxonomy" id="290111"/>
    <lineage>
        <taxon>Bacteria</taxon>
        <taxon>Pseudomonadati</taxon>
        <taxon>Pseudomonadota</taxon>
        <taxon>Gammaproteobacteria</taxon>
        <taxon>Enterobacterales</taxon>
        <taxon>Morganellaceae</taxon>
        <taxon>Xenorhabdus</taxon>
    </lineage>
</organism>
<comment type="caution">
    <text evidence="1">The sequence shown here is derived from an EMBL/GenBank/DDBJ whole genome shotgun (WGS) entry which is preliminary data.</text>
</comment>
<dbReference type="Pfam" id="PF14354">
    <property type="entry name" value="Lar_restr_allev"/>
    <property type="match status" value="1"/>
</dbReference>
<dbReference type="EMBL" id="NIBT01000101">
    <property type="protein sequence ID" value="PHM21887.1"/>
    <property type="molecule type" value="Genomic_DNA"/>
</dbReference>
<evidence type="ECO:0000313" key="2">
    <source>
        <dbReference type="EMBL" id="RKE90565.1"/>
    </source>
</evidence>
<keyword evidence="4" id="KW-1185">Reference proteome</keyword>
<reference evidence="1 3" key="1">
    <citation type="journal article" date="2017" name="Nat. Microbiol.">
        <title>Natural product diversity associated with the nematode symbionts Photorhabdus and Xenorhabdus.</title>
        <authorList>
            <person name="Tobias N.J."/>
            <person name="Wolff H."/>
            <person name="Djahanschiri B."/>
            <person name="Grundmann F."/>
            <person name="Kronenwerth M."/>
            <person name="Shi Y.M."/>
            <person name="Simonyi S."/>
            <person name="Grun P."/>
            <person name="Shapiro-Ilan D."/>
            <person name="Pidot S.J."/>
            <person name="Stinear T.P."/>
            <person name="Ebersberger I."/>
            <person name="Bode H.B."/>
        </authorList>
    </citation>
    <scope>NUCLEOTIDE SEQUENCE [LARGE SCALE GENOMIC DNA]</scope>
    <source>
        <strain evidence="1 3">DSM 16337</strain>
    </source>
</reference>
<sequence length="57" mass="6336">MTEIDELNSCPFCNSGSAEMSSYSDDTWFYVQCTDCGASGPEENTAENAEIAWNRRT</sequence>
<name>A0A2D0IJC9_9GAMM</name>
<evidence type="ECO:0000313" key="4">
    <source>
        <dbReference type="Proteomes" id="UP000283568"/>
    </source>
</evidence>
<dbReference type="EMBL" id="RAQI01000003">
    <property type="protein sequence ID" value="RKE90565.1"/>
    <property type="molecule type" value="Genomic_DNA"/>
</dbReference>
<dbReference type="InterPro" id="IPR019908">
    <property type="entry name" value="Toxin_RalR"/>
</dbReference>
<dbReference type="RefSeq" id="WP_167450593.1">
    <property type="nucleotide sequence ID" value="NZ_CAWOAK010000003.1"/>
</dbReference>
<protein>
    <submittedName>
        <fullName evidence="2">Lar family restriction alleviation protein</fullName>
    </submittedName>
</protein>
<dbReference type="Proteomes" id="UP000283568">
    <property type="component" value="Unassembled WGS sequence"/>
</dbReference>
<dbReference type="Proteomes" id="UP000225605">
    <property type="component" value="Unassembled WGS sequence"/>
</dbReference>
<accession>A0A2D0IJC9</accession>
<gene>
    <name evidence="2" type="ORF">BDE27_2441</name>
    <name evidence="1" type="ORF">Xehl_04101</name>
</gene>
<proteinExistence type="predicted"/>
<dbReference type="AlphaFoldDB" id="A0A2D0IJC9"/>
<evidence type="ECO:0000313" key="3">
    <source>
        <dbReference type="Proteomes" id="UP000225605"/>
    </source>
</evidence>
<reference evidence="2 4" key="2">
    <citation type="submission" date="2018-09" db="EMBL/GenBank/DDBJ databases">
        <title>Genomic Encyclopedia of Archaeal and Bacterial Type Strains, Phase II (KMG-II): from individual species to whole genera.</title>
        <authorList>
            <person name="Goeker M."/>
        </authorList>
    </citation>
    <scope>NUCLEOTIDE SEQUENCE [LARGE SCALE GENOMIC DNA]</scope>
    <source>
        <strain evidence="2 4">DSM 16337</strain>
    </source>
</reference>